<dbReference type="InterPro" id="IPR033740">
    <property type="entry name" value="Pept_M24B"/>
</dbReference>
<gene>
    <name evidence="6" type="ORF">BIW11_06993</name>
</gene>
<dbReference type="InterPro" id="IPR029149">
    <property type="entry name" value="Creatin/AminoP/Spt16_N"/>
</dbReference>
<dbReference type="Pfam" id="PF16189">
    <property type="entry name" value="Creatinase_N_2"/>
    <property type="match status" value="2"/>
</dbReference>
<dbReference type="FunFam" id="3.90.230.10:FF:000004">
    <property type="entry name" value="xaa-Pro aminopeptidase 1 isoform X1"/>
    <property type="match status" value="1"/>
</dbReference>
<keyword evidence="6" id="KW-0031">Aminopeptidase</keyword>
<dbReference type="OrthoDB" id="9995434at2759"/>
<dbReference type="Proteomes" id="UP000192247">
    <property type="component" value="Unassembled WGS sequence"/>
</dbReference>
<dbReference type="PANTHER" id="PTHR43763:SF20">
    <property type="entry name" value="XAA-PRO AMINOPEPTIDASE APEPP"/>
    <property type="match status" value="1"/>
</dbReference>
<feature type="domain" description="Peptidase M24" evidence="3">
    <location>
        <begin position="332"/>
        <end position="547"/>
    </location>
</feature>
<dbReference type="GO" id="GO:0070006">
    <property type="term" value="F:metalloaminopeptidase activity"/>
    <property type="evidence" value="ECO:0007669"/>
    <property type="project" value="InterPro"/>
</dbReference>
<protein>
    <submittedName>
        <fullName evidence="6">Xaa-Pro aminopeptidase 1-like</fullName>
    </submittedName>
</protein>
<dbReference type="Pfam" id="PF00557">
    <property type="entry name" value="Peptidase_M24"/>
    <property type="match status" value="1"/>
</dbReference>
<dbReference type="InterPro" id="IPR032416">
    <property type="entry name" value="Peptidase_M24_C"/>
</dbReference>
<keyword evidence="6" id="KW-0378">Hydrolase</keyword>
<accession>A0A1V9XVP6</accession>
<name>A0A1V9XVP6_9ACAR</name>
<keyword evidence="6" id="KW-0645">Protease</keyword>
<dbReference type="InterPro" id="IPR036005">
    <property type="entry name" value="Creatinase/aminopeptidase-like"/>
</dbReference>
<proteinExistence type="inferred from homology"/>
<feature type="region of interest" description="Disordered" evidence="2">
    <location>
        <begin position="228"/>
        <end position="264"/>
    </location>
</feature>
<dbReference type="InParanoid" id="A0A1V9XVP6"/>
<sequence>SEYISSSDARLEFISGFTGSVGTAIVTEDQAALWTDGRYFKQALNELSAHAVAHGHPQWTLMKEGLVDTLEPHQWLSKILPAKGKIGIDPLLISFYRWESLAKKLEGAGHKLVPITHNLIDQVWDEKPSPAETAVEILPLSLAGRGWQEKLADVRSDLKAKNALALVITALDEIAWLFNLRGSDIEFNPVFFAYAVVTSKSAHLFVYEDKITVSLEKHLSSANTAVCETSSGLGSRPGDSRMYTGGDLEQGGQSQQPPHNPHRPALYETVEIQPYWVFREFLSVLLQQRSGRVWVSPKSSYSIVSIIPEERRILEESPIQLMKAVKNPTEIEGMKKAHIRDAAAMCEFMCWLEKEVPKGGVTEISAAEKLETFRRAQSDFVGLSFATISASGPNGAIAHYKPTKDSDRAITADEMYLVDSGGQYRDGTTDITRTVHFGTPTAVQRAYFTRVIKGVILLTTAKFPRLIKGVMIDTLGRKSLWDVGLDYMHGTGHGVGAYLNVHEGPFSISFRENPYDCGLREGMFSSIEPGYYKEDEFGIRTENVAVIVPAKTDFEKPFLTFETVTLVPVQSSLLDPSMLSKEEIEWINSYHEQCRIVVGKLLEETGKDAALQWLLRQTQPIG</sequence>
<feature type="domain" description="Creatinase N-terminal" evidence="4">
    <location>
        <begin position="4"/>
        <end position="121"/>
    </location>
</feature>
<comment type="caution">
    <text evidence="6">The sequence shown here is derived from an EMBL/GenBank/DDBJ whole genome shotgun (WGS) entry which is preliminary data.</text>
</comment>
<dbReference type="SUPFAM" id="SSF53092">
    <property type="entry name" value="Creatinase/prolidase N-terminal domain"/>
    <property type="match status" value="1"/>
</dbReference>
<dbReference type="InterPro" id="IPR000994">
    <property type="entry name" value="Pept_M24"/>
</dbReference>
<dbReference type="Pfam" id="PF16188">
    <property type="entry name" value="Peptidase_M24_C"/>
    <property type="match status" value="1"/>
</dbReference>
<evidence type="ECO:0000259" key="5">
    <source>
        <dbReference type="Pfam" id="PF16188"/>
    </source>
</evidence>
<dbReference type="InterPro" id="IPR000587">
    <property type="entry name" value="Creatinase_N"/>
</dbReference>
<dbReference type="SUPFAM" id="SSF55920">
    <property type="entry name" value="Creatinase/aminopeptidase"/>
    <property type="match status" value="1"/>
</dbReference>
<dbReference type="Pfam" id="PF01321">
    <property type="entry name" value="Creatinase_N"/>
    <property type="match status" value="1"/>
</dbReference>
<dbReference type="InterPro" id="IPR050422">
    <property type="entry name" value="X-Pro_aminopeptidase_P"/>
</dbReference>
<dbReference type="FunCoup" id="A0A1V9XVP6">
    <property type="interactions" value="1279"/>
</dbReference>
<dbReference type="AlphaFoldDB" id="A0A1V9XVP6"/>
<feature type="domain" description="Peptidase M24 C-terminal" evidence="5">
    <location>
        <begin position="557"/>
        <end position="621"/>
    </location>
</feature>
<keyword evidence="7" id="KW-1185">Reference proteome</keyword>
<reference evidence="6 7" key="1">
    <citation type="journal article" date="2017" name="Gigascience">
        <title>Draft genome of the honey bee ectoparasitic mite, Tropilaelaps mercedesae, is shaped by the parasitic life history.</title>
        <authorList>
            <person name="Dong X."/>
            <person name="Armstrong S.D."/>
            <person name="Xia D."/>
            <person name="Makepeace B.L."/>
            <person name="Darby A.C."/>
            <person name="Kadowaki T."/>
        </authorList>
    </citation>
    <scope>NUCLEOTIDE SEQUENCE [LARGE SCALE GENOMIC DNA]</scope>
    <source>
        <strain evidence="6">Wuxi-XJTLU</strain>
    </source>
</reference>
<evidence type="ECO:0000256" key="2">
    <source>
        <dbReference type="SAM" id="MobiDB-lite"/>
    </source>
</evidence>
<dbReference type="Gene3D" id="3.40.350.10">
    <property type="entry name" value="Creatinase/prolidase N-terminal domain"/>
    <property type="match status" value="2"/>
</dbReference>
<evidence type="ECO:0000259" key="3">
    <source>
        <dbReference type="Pfam" id="PF00557"/>
    </source>
</evidence>
<evidence type="ECO:0000259" key="4">
    <source>
        <dbReference type="Pfam" id="PF01321"/>
    </source>
</evidence>
<evidence type="ECO:0000313" key="6">
    <source>
        <dbReference type="EMBL" id="OQR77576.1"/>
    </source>
</evidence>
<dbReference type="Gene3D" id="3.90.230.10">
    <property type="entry name" value="Creatinase/methionine aminopeptidase superfamily"/>
    <property type="match status" value="1"/>
</dbReference>
<dbReference type="EMBL" id="MNPL01003383">
    <property type="protein sequence ID" value="OQR77576.1"/>
    <property type="molecule type" value="Genomic_DNA"/>
</dbReference>
<comment type="similarity">
    <text evidence="1">Belongs to the peptidase M24B family.</text>
</comment>
<dbReference type="STRING" id="418985.A0A1V9XVP6"/>
<dbReference type="PANTHER" id="PTHR43763">
    <property type="entry name" value="XAA-PRO AMINOPEPTIDASE 1"/>
    <property type="match status" value="1"/>
</dbReference>
<evidence type="ECO:0000313" key="7">
    <source>
        <dbReference type="Proteomes" id="UP000192247"/>
    </source>
</evidence>
<dbReference type="CDD" id="cd01085">
    <property type="entry name" value="APP"/>
    <property type="match status" value="1"/>
</dbReference>
<organism evidence="6 7">
    <name type="scientific">Tropilaelaps mercedesae</name>
    <dbReference type="NCBI Taxonomy" id="418985"/>
    <lineage>
        <taxon>Eukaryota</taxon>
        <taxon>Metazoa</taxon>
        <taxon>Ecdysozoa</taxon>
        <taxon>Arthropoda</taxon>
        <taxon>Chelicerata</taxon>
        <taxon>Arachnida</taxon>
        <taxon>Acari</taxon>
        <taxon>Parasitiformes</taxon>
        <taxon>Mesostigmata</taxon>
        <taxon>Gamasina</taxon>
        <taxon>Dermanyssoidea</taxon>
        <taxon>Laelapidae</taxon>
        <taxon>Tropilaelaps</taxon>
    </lineage>
</organism>
<evidence type="ECO:0000256" key="1">
    <source>
        <dbReference type="ARBA" id="ARBA00008766"/>
    </source>
</evidence>
<feature type="non-terminal residue" evidence="6">
    <location>
        <position position="1"/>
    </location>
</feature>